<dbReference type="AlphaFoldDB" id="A0A1I4CZB7"/>
<dbReference type="RefSeq" id="WP_093322581.1">
    <property type="nucleotide sequence ID" value="NZ_FOSZ01000002.1"/>
</dbReference>
<evidence type="ECO:0000313" key="8">
    <source>
        <dbReference type="EMBL" id="SFK85286.1"/>
    </source>
</evidence>
<sequence length="841" mass="87899">MSLATAARLARREIRGGLRGFTVFLACLALGVATIAAIGSVRAAIETGLANEGAAILGGDAEMSFTYRRASDAELAWMASNATRASEIIDFRSMAVVPRGDDAERALTQVKAVDTAYPLIGSVALDPDISLADALGGQNGLPGAVMGGLLVDRLGLSIGDTFKLGAQEFVLSARLLREPDSSGGFGLAPRTIVTIDGLADSGLIAPGTLFESRYRLSLPENTDLATISKDAVDNFETSGLRWRDSRNGAPGLSQFVDRFGAFLILVGLAGLAVGGVGVSTAIRAFLARKTETIATLRSLGATRNTIFATYFLQIGVVALVGIALGLLIGALAPILLAPLILSVLPFPADFTIYPLPLLEAALYGALTAAIFTLWPLARLEDVRPTSLFRDAMEARAPLPAPRYLFAVVTLFAALLIAASLLSGSTRLTLWFAAGVVAAMVFLSLAATALRALVRVLAQHLRTQPALAWALAAIGRAREAATPVVLSLGLGLSVLATVGQVDGNLRNAIARDLPDVAPSFFFVDIQRDQMPDFSARLAANSEVTKVESAPMLRGVITRINDKPARDVAGDHWVIEGDRGVTYSAAIPENTKITAGTWWSEDYTGDPQISFAAEEAEEMGVALGDTMTVNVLGRDITATVTSFREVDFSTAGMGFIIAMNPSALAGAPHSFIATVYASAQSEAGILKELSTAFPNITAIHIREAVGRVSDLVAQLANATTYGAAAILLTGLLVIIGAAAAGQQGRTYEAAVLKTLGATRAQILRSFALRAALLGAAAGIVALAVGLTGGWAVMTFVMESEFEVIWPNAFLVVTTGLAANLIAGLIFSLPSLATRPARILRARD</sequence>
<keyword evidence="3 6" id="KW-0812">Transmembrane</keyword>
<dbReference type="OrthoDB" id="9775544at2"/>
<feature type="transmembrane region" description="Helical" evidence="6">
    <location>
        <begin position="360"/>
        <end position="379"/>
    </location>
</feature>
<feature type="transmembrane region" description="Helical" evidence="6">
    <location>
        <begin position="427"/>
        <end position="453"/>
    </location>
</feature>
<feature type="transmembrane region" description="Helical" evidence="6">
    <location>
        <begin position="259"/>
        <end position="286"/>
    </location>
</feature>
<feature type="transmembrane region" description="Helical" evidence="6">
    <location>
        <begin position="307"/>
        <end position="340"/>
    </location>
</feature>
<organism evidence="8 9">
    <name type="scientific">Shimia haliotis</name>
    <dbReference type="NCBI Taxonomy" id="1280847"/>
    <lineage>
        <taxon>Bacteria</taxon>
        <taxon>Pseudomonadati</taxon>
        <taxon>Pseudomonadota</taxon>
        <taxon>Alphaproteobacteria</taxon>
        <taxon>Rhodobacterales</taxon>
        <taxon>Roseobacteraceae</taxon>
    </lineage>
</organism>
<protein>
    <submittedName>
        <fullName evidence="8">Putative ABC transport system permease protein</fullName>
    </submittedName>
</protein>
<dbReference type="EMBL" id="FOSZ01000002">
    <property type="protein sequence ID" value="SFK85286.1"/>
    <property type="molecule type" value="Genomic_DNA"/>
</dbReference>
<dbReference type="PANTHER" id="PTHR30287">
    <property type="entry name" value="MEMBRANE COMPONENT OF PREDICTED ABC SUPERFAMILY METABOLITE UPTAKE TRANSPORTER"/>
    <property type="match status" value="1"/>
</dbReference>
<keyword evidence="4 6" id="KW-1133">Transmembrane helix</keyword>
<reference evidence="9" key="1">
    <citation type="submission" date="2016-10" db="EMBL/GenBank/DDBJ databases">
        <authorList>
            <person name="Varghese N."/>
            <person name="Submissions S."/>
        </authorList>
    </citation>
    <scope>NUCLEOTIDE SEQUENCE [LARGE SCALE GENOMIC DNA]</scope>
    <source>
        <strain evidence="9">DSM 28453</strain>
    </source>
</reference>
<keyword evidence="9" id="KW-1185">Reference proteome</keyword>
<feature type="transmembrane region" description="Helical" evidence="6">
    <location>
        <begin position="768"/>
        <end position="794"/>
    </location>
</feature>
<dbReference type="GO" id="GO:0005886">
    <property type="term" value="C:plasma membrane"/>
    <property type="evidence" value="ECO:0007669"/>
    <property type="project" value="UniProtKB-SubCell"/>
</dbReference>
<evidence type="ECO:0000256" key="5">
    <source>
        <dbReference type="ARBA" id="ARBA00023136"/>
    </source>
</evidence>
<feature type="domain" description="ABC3 transporter permease C-terminal" evidence="7">
    <location>
        <begin position="265"/>
        <end position="378"/>
    </location>
</feature>
<proteinExistence type="predicted"/>
<keyword evidence="5 6" id="KW-0472">Membrane</keyword>
<evidence type="ECO:0000256" key="4">
    <source>
        <dbReference type="ARBA" id="ARBA00022989"/>
    </source>
</evidence>
<feature type="transmembrane region" description="Helical" evidence="6">
    <location>
        <begin position="400"/>
        <end position="421"/>
    </location>
</feature>
<accession>A0A1I4CZB7</accession>
<gene>
    <name evidence="8" type="ORF">SAMN04488036_102536</name>
</gene>
<keyword evidence="2" id="KW-1003">Cell membrane</keyword>
<dbReference type="InterPro" id="IPR003838">
    <property type="entry name" value="ABC3_permease_C"/>
</dbReference>
<evidence type="ECO:0000256" key="2">
    <source>
        <dbReference type="ARBA" id="ARBA00022475"/>
    </source>
</evidence>
<dbReference type="Pfam" id="PF02687">
    <property type="entry name" value="FtsX"/>
    <property type="match status" value="2"/>
</dbReference>
<dbReference type="InterPro" id="IPR038766">
    <property type="entry name" value="Membrane_comp_ABC_pdt"/>
</dbReference>
<evidence type="ECO:0000256" key="1">
    <source>
        <dbReference type="ARBA" id="ARBA00004651"/>
    </source>
</evidence>
<evidence type="ECO:0000259" key="7">
    <source>
        <dbReference type="Pfam" id="PF02687"/>
    </source>
</evidence>
<dbReference type="PANTHER" id="PTHR30287:SF1">
    <property type="entry name" value="INNER MEMBRANE PROTEIN"/>
    <property type="match status" value="1"/>
</dbReference>
<dbReference type="Proteomes" id="UP000198851">
    <property type="component" value="Unassembled WGS sequence"/>
</dbReference>
<name>A0A1I4CZB7_9RHOB</name>
<comment type="subcellular location">
    <subcellularLocation>
        <location evidence="1">Cell membrane</location>
        <topology evidence="1">Multi-pass membrane protein</topology>
    </subcellularLocation>
</comment>
<evidence type="ECO:0000256" key="3">
    <source>
        <dbReference type="ARBA" id="ARBA00022692"/>
    </source>
</evidence>
<dbReference type="STRING" id="1280847.SAMN04488036_102536"/>
<evidence type="ECO:0000313" key="9">
    <source>
        <dbReference type="Proteomes" id="UP000198851"/>
    </source>
</evidence>
<feature type="transmembrane region" description="Helical" evidence="6">
    <location>
        <begin position="806"/>
        <end position="830"/>
    </location>
</feature>
<evidence type="ECO:0000256" key="6">
    <source>
        <dbReference type="SAM" id="Phobius"/>
    </source>
</evidence>
<feature type="domain" description="ABC3 transporter permease C-terminal" evidence="7">
    <location>
        <begin position="722"/>
        <end position="826"/>
    </location>
</feature>